<evidence type="ECO:0000313" key="2">
    <source>
        <dbReference type="EMBL" id="GAA5096009.1"/>
    </source>
</evidence>
<feature type="transmembrane region" description="Helical" evidence="1">
    <location>
        <begin position="132"/>
        <end position="152"/>
    </location>
</feature>
<organism evidence="2 3">
    <name type="scientific">Wohlfahrtiimonas larvae</name>
    <dbReference type="NCBI Taxonomy" id="1157986"/>
    <lineage>
        <taxon>Bacteria</taxon>
        <taxon>Pseudomonadati</taxon>
        <taxon>Pseudomonadota</taxon>
        <taxon>Gammaproteobacteria</taxon>
        <taxon>Cardiobacteriales</taxon>
        <taxon>Ignatzschineriaceae</taxon>
        <taxon>Wohlfahrtiimonas</taxon>
    </lineage>
</organism>
<proteinExistence type="predicted"/>
<protein>
    <submittedName>
        <fullName evidence="2">Uncharacterized protein</fullName>
    </submittedName>
</protein>
<accession>A0ABP9MLL6</accession>
<evidence type="ECO:0000313" key="3">
    <source>
        <dbReference type="Proteomes" id="UP001500631"/>
    </source>
</evidence>
<dbReference type="RefSeq" id="WP_077924703.1">
    <property type="nucleotide sequence ID" value="NZ_BAABKE010000002.1"/>
</dbReference>
<sequence length="158" mass="18210">MSEVKSRPNIFLTALGWLFLVIVSFVISRPSLLFPISFIPVITILLCYSLYSEYSEFRRIALAIGALSFLFSAFTLISASYMDTLPNNLLNLEFNYGFMLILTTWLFVVVSGFITTIFILVKIIHRHSSAMLMLLINFIVFLAGFYFLRWFIPYMLQG</sequence>
<name>A0ABP9MLL6_9GAMM</name>
<reference evidence="3" key="1">
    <citation type="journal article" date="2019" name="Int. J. Syst. Evol. Microbiol.">
        <title>The Global Catalogue of Microorganisms (GCM) 10K type strain sequencing project: providing services to taxonomists for standard genome sequencing and annotation.</title>
        <authorList>
            <consortium name="The Broad Institute Genomics Platform"/>
            <consortium name="The Broad Institute Genome Sequencing Center for Infectious Disease"/>
            <person name="Wu L."/>
            <person name="Ma J."/>
        </authorList>
    </citation>
    <scope>NUCLEOTIDE SEQUENCE [LARGE SCALE GENOMIC DNA]</scope>
    <source>
        <strain evidence="3">JCM 18424</strain>
    </source>
</reference>
<dbReference type="Proteomes" id="UP001500631">
    <property type="component" value="Unassembled WGS sequence"/>
</dbReference>
<feature type="transmembrane region" description="Helical" evidence="1">
    <location>
        <begin position="33"/>
        <end position="51"/>
    </location>
</feature>
<feature type="transmembrane region" description="Helical" evidence="1">
    <location>
        <begin position="9"/>
        <end position="27"/>
    </location>
</feature>
<keyword evidence="1" id="KW-0472">Membrane</keyword>
<keyword evidence="1" id="KW-0812">Transmembrane</keyword>
<gene>
    <name evidence="2" type="ORF">GCM10023338_05930</name>
</gene>
<feature type="transmembrane region" description="Helical" evidence="1">
    <location>
        <begin position="94"/>
        <end position="120"/>
    </location>
</feature>
<keyword evidence="3" id="KW-1185">Reference proteome</keyword>
<feature type="transmembrane region" description="Helical" evidence="1">
    <location>
        <begin position="60"/>
        <end position="82"/>
    </location>
</feature>
<comment type="caution">
    <text evidence="2">The sequence shown here is derived from an EMBL/GenBank/DDBJ whole genome shotgun (WGS) entry which is preliminary data.</text>
</comment>
<dbReference type="EMBL" id="BAABKE010000002">
    <property type="protein sequence ID" value="GAA5096009.1"/>
    <property type="molecule type" value="Genomic_DNA"/>
</dbReference>
<evidence type="ECO:0000256" key="1">
    <source>
        <dbReference type="SAM" id="Phobius"/>
    </source>
</evidence>
<keyword evidence="1" id="KW-1133">Transmembrane helix</keyword>